<dbReference type="PANTHER" id="PTHR38500">
    <property type="entry name" value="SURFACTANT-ASSOCIATED PROTEIN 2"/>
    <property type="match status" value="1"/>
</dbReference>
<feature type="compositionally biased region" description="Basic and acidic residues" evidence="1">
    <location>
        <begin position="41"/>
        <end position="52"/>
    </location>
</feature>
<dbReference type="RefSeq" id="XP_072801509.1">
    <property type="nucleotide sequence ID" value="XM_072945408.1"/>
</dbReference>
<sequence length="128" mass="14722">MEEESSEESHRHCNRGQSDQDDFPRPQVLHPGQQHQQEGVESNRWDNQPDRKGQRRHSFLQRTQTSWVEEPGGMTLQLKLKDSFLANSSYDSSFLKLLEKLCLLLHLPSGTSVTLHHSGSLHHVICKV</sequence>
<accession>A0ABM5BYN1</accession>
<proteinExistence type="predicted"/>
<dbReference type="InterPro" id="IPR028198">
    <property type="entry name" value="SFTA2"/>
</dbReference>
<evidence type="ECO:0000313" key="3">
    <source>
        <dbReference type="RefSeq" id="XP_072801509.1"/>
    </source>
</evidence>
<name>A0ABM5BYN1_VICPA</name>
<organism evidence="2 3">
    <name type="scientific">Vicugna pacos</name>
    <name type="common">Alpaca</name>
    <name type="synonym">Lama pacos</name>
    <dbReference type="NCBI Taxonomy" id="30538"/>
    <lineage>
        <taxon>Eukaryota</taxon>
        <taxon>Metazoa</taxon>
        <taxon>Chordata</taxon>
        <taxon>Craniata</taxon>
        <taxon>Vertebrata</taxon>
        <taxon>Euteleostomi</taxon>
        <taxon>Mammalia</taxon>
        <taxon>Eutheria</taxon>
        <taxon>Laurasiatheria</taxon>
        <taxon>Artiodactyla</taxon>
        <taxon>Tylopoda</taxon>
        <taxon>Camelidae</taxon>
        <taxon>Vicugna</taxon>
    </lineage>
</organism>
<protein>
    <submittedName>
        <fullName evidence="3">Surfactant-associated protein 2 isoform X1</fullName>
    </submittedName>
</protein>
<keyword evidence="2" id="KW-1185">Reference proteome</keyword>
<feature type="region of interest" description="Disordered" evidence="1">
    <location>
        <begin position="1"/>
        <end position="65"/>
    </location>
</feature>
<evidence type="ECO:0000313" key="2">
    <source>
        <dbReference type="Proteomes" id="UP001652581"/>
    </source>
</evidence>
<dbReference type="GeneID" id="102538893"/>
<dbReference type="PANTHER" id="PTHR38500:SF1">
    <property type="entry name" value="SURFACTANT-ASSOCIATED PROTEIN 2"/>
    <property type="match status" value="1"/>
</dbReference>
<gene>
    <name evidence="3" type="primary">SFTA2</name>
</gene>
<dbReference type="Pfam" id="PF15210">
    <property type="entry name" value="SFTA2"/>
    <property type="match status" value="1"/>
</dbReference>
<dbReference type="Proteomes" id="UP001652581">
    <property type="component" value="Chromosome 20"/>
</dbReference>
<evidence type="ECO:0000256" key="1">
    <source>
        <dbReference type="SAM" id="MobiDB-lite"/>
    </source>
</evidence>
<reference evidence="3" key="1">
    <citation type="submission" date="2025-08" db="UniProtKB">
        <authorList>
            <consortium name="RefSeq"/>
        </authorList>
    </citation>
    <scope>IDENTIFICATION</scope>
</reference>